<dbReference type="STRING" id="1852522.SAMN06295960_1943"/>
<dbReference type="PANTHER" id="PTHR22550">
    <property type="entry name" value="SPORE GERMINATION PROTEIN"/>
    <property type="match status" value="1"/>
</dbReference>
<dbReference type="RefSeq" id="WP_085494181.1">
    <property type="nucleotide sequence ID" value="NZ_FXAZ01000002.1"/>
</dbReference>
<dbReference type="PANTHER" id="PTHR22550:SF5">
    <property type="entry name" value="LEUCINE ZIPPER PROTEIN 4"/>
    <property type="match status" value="1"/>
</dbReference>
<gene>
    <name evidence="3" type="ORF">SAMN06295960_1943</name>
</gene>
<keyword evidence="2" id="KW-0472">Membrane</keyword>
<dbReference type="AlphaFoldDB" id="A0A1X7K1N1"/>
<evidence type="ECO:0000256" key="2">
    <source>
        <dbReference type="ARBA" id="ARBA00023136"/>
    </source>
</evidence>
<comment type="similarity">
    <text evidence="1">Belongs to the GerABKA family.</text>
</comment>
<dbReference type="InterPro" id="IPR004995">
    <property type="entry name" value="Spore_Ger"/>
</dbReference>
<dbReference type="OrthoDB" id="1726708at2"/>
<organism evidence="3 4">
    <name type="scientific">Paenibacillus aquistagni</name>
    <dbReference type="NCBI Taxonomy" id="1852522"/>
    <lineage>
        <taxon>Bacteria</taxon>
        <taxon>Bacillati</taxon>
        <taxon>Bacillota</taxon>
        <taxon>Bacilli</taxon>
        <taxon>Bacillales</taxon>
        <taxon>Paenibacillaceae</taxon>
        <taxon>Paenibacillus</taxon>
    </lineage>
</organism>
<dbReference type="PIRSF" id="PIRSF005690">
    <property type="entry name" value="GerBA"/>
    <property type="match status" value="1"/>
</dbReference>
<reference evidence="3 4" key="1">
    <citation type="submission" date="2017-04" db="EMBL/GenBank/DDBJ databases">
        <authorList>
            <person name="Afonso C.L."/>
            <person name="Miller P.J."/>
            <person name="Scott M.A."/>
            <person name="Spackman E."/>
            <person name="Goraichik I."/>
            <person name="Dimitrov K.M."/>
            <person name="Suarez D.L."/>
            <person name="Swayne D.E."/>
        </authorList>
    </citation>
    <scope>NUCLEOTIDE SEQUENCE [LARGE SCALE GENOMIC DNA]</scope>
    <source>
        <strain evidence="3 4">11</strain>
    </source>
</reference>
<dbReference type="Proteomes" id="UP000193834">
    <property type="component" value="Unassembled WGS sequence"/>
</dbReference>
<evidence type="ECO:0000256" key="1">
    <source>
        <dbReference type="ARBA" id="ARBA00005278"/>
    </source>
</evidence>
<keyword evidence="4" id="KW-1185">Reference proteome</keyword>
<evidence type="ECO:0000313" key="3">
    <source>
        <dbReference type="EMBL" id="SMG34132.1"/>
    </source>
</evidence>
<dbReference type="Pfam" id="PF03323">
    <property type="entry name" value="GerA"/>
    <property type="match status" value="1"/>
</dbReference>
<proteinExistence type="inferred from homology"/>
<protein>
    <submittedName>
        <fullName evidence="3">GerA spore germination protein</fullName>
    </submittedName>
</protein>
<dbReference type="GO" id="GO:0016020">
    <property type="term" value="C:membrane"/>
    <property type="evidence" value="ECO:0007669"/>
    <property type="project" value="InterPro"/>
</dbReference>
<name>A0A1X7K1N1_9BACL</name>
<accession>A0A1X7K1N1</accession>
<dbReference type="InterPro" id="IPR050768">
    <property type="entry name" value="UPF0353/GerABKA_families"/>
</dbReference>
<dbReference type="GO" id="GO:0009847">
    <property type="term" value="P:spore germination"/>
    <property type="evidence" value="ECO:0007669"/>
    <property type="project" value="InterPro"/>
</dbReference>
<dbReference type="EMBL" id="FXAZ01000002">
    <property type="protein sequence ID" value="SMG34132.1"/>
    <property type="molecule type" value="Genomic_DNA"/>
</dbReference>
<evidence type="ECO:0000313" key="4">
    <source>
        <dbReference type="Proteomes" id="UP000193834"/>
    </source>
</evidence>
<sequence length="489" mass="54098">MTTLAAKIRTELSTMLNNSADCVTRELGPRLAVSYISGVIDTSKLQESILEPLAYGMEELTITAIQDHLPIGEIEAAHDMDDIVVRLLRGWVWIALSDETGTMIEGLLCNASNPPSRKPGVSLVETHVLGPSISFTESISVNTGLLRSYITNPNLTNEELEIGEKTRTRLSLFYLKDTVDGEHLDRIRERLSHIHVDGLYSSAILLSMLQDNRYTLFPLMTLSEKPDRAVQALLEGKTIIFVDGDSQVLICPSTFADMFFSVEDRYSGWGIGLFLRLLRLFALFISLFFTPFYVAALTFHYEVIPTQLLLPLIESRSKVPFPPFLEALLLEIIMELVREAGVRLPTKVGQTMGIVGGIVIGQAAVQAGFTSNILIMIVALAALGSFTVPNYLMSSSIRLIRFPLIIMASLWGFLGIVVLMVAFTIHLFKLTSVGRPYLFPMYPFRVKDLINDLLLTPKSYHTAQTMYTKNEGAGSSAISSSTSSSDIDD</sequence>